<evidence type="ECO:0000313" key="1">
    <source>
        <dbReference type="EMBL" id="KAJ8664273.1"/>
    </source>
</evidence>
<gene>
    <name evidence="1" type="ORF">QAD02_005935</name>
</gene>
<evidence type="ECO:0000313" key="2">
    <source>
        <dbReference type="Proteomes" id="UP001239111"/>
    </source>
</evidence>
<dbReference type="Proteomes" id="UP001239111">
    <property type="component" value="Chromosome 4"/>
</dbReference>
<dbReference type="EMBL" id="CM056744">
    <property type="protein sequence ID" value="KAJ8664273.1"/>
    <property type="molecule type" value="Genomic_DNA"/>
</dbReference>
<reference evidence="1" key="1">
    <citation type="submission" date="2023-04" db="EMBL/GenBank/DDBJ databases">
        <title>A chromosome-level genome assembly of the parasitoid wasp Eretmocerus hayati.</title>
        <authorList>
            <person name="Zhong Y."/>
            <person name="Liu S."/>
            <person name="Liu Y."/>
        </authorList>
    </citation>
    <scope>NUCLEOTIDE SEQUENCE</scope>
    <source>
        <strain evidence="1">ZJU_SS_LIU_2023</strain>
    </source>
</reference>
<comment type="caution">
    <text evidence="1">The sequence shown here is derived from an EMBL/GenBank/DDBJ whole genome shotgun (WGS) entry which is preliminary data.</text>
</comment>
<name>A0ACC2N022_9HYME</name>
<accession>A0ACC2N022</accession>
<keyword evidence="2" id="KW-1185">Reference proteome</keyword>
<protein>
    <submittedName>
        <fullName evidence="1">Uncharacterized protein</fullName>
    </submittedName>
</protein>
<organism evidence="1 2">
    <name type="scientific">Eretmocerus hayati</name>
    <dbReference type="NCBI Taxonomy" id="131215"/>
    <lineage>
        <taxon>Eukaryota</taxon>
        <taxon>Metazoa</taxon>
        <taxon>Ecdysozoa</taxon>
        <taxon>Arthropoda</taxon>
        <taxon>Hexapoda</taxon>
        <taxon>Insecta</taxon>
        <taxon>Pterygota</taxon>
        <taxon>Neoptera</taxon>
        <taxon>Endopterygota</taxon>
        <taxon>Hymenoptera</taxon>
        <taxon>Apocrita</taxon>
        <taxon>Proctotrupomorpha</taxon>
        <taxon>Chalcidoidea</taxon>
        <taxon>Aphelinidae</taxon>
        <taxon>Aphelininae</taxon>
        <taxon>Eretmocerus</taxon>
    </lineage>
</organism>
<sequence length="741" mass="83630">MSIAKSALSDSREETIEMVEAGIIENVHVDEDHVGSLDSFSRQASKIQEDNISVRQNKSPETAAMMEHEGCQANETMNLIHHPSNLYSYHTSQDTIDERATTIASRIGKRNKLMQDDPISELLRLEMIRDMPHNLTLKRSVKAKVTSSINLNARRKSISYWKKLSYQASMTISKMKAALKQCGSHFELWRYPIKNIEGHFGSGIATYFKFLRWLFLTNTIICLVSLLFVTIPQALVRSHIPAGFSSWDLFLGNGILANSILYYGFYENDTVTISSNFSYDMPSAYFVTFVFCYIFILILLCSKVAKTYKKCYIETSGGAYNRYANKIFCSWDWGISSSKAASLRSASIYTELEELLWDARNPPSPASCSMKIWTLLIRVAMTSLIFSILWGTGALLWLLLLERRFKEPNSPSVIIVPLVMTLIVNLIPPLISWSVKFERYSRPRVSFYVALVRMYALALTTILPLLLFWLSREGCWQTGLAQDVYRLLLLDLVIGVLGSLILQAFRVCLAPANSRPSFDLACNSLGLLYHQGLLWLALYLGPGLSLLGLIKLLLTFHAKRLELAYFCEIPARFWRAAHTHTLLLALAFLAMSGALGFLGYAIAWADSSACGPYAGDGGTDSYSKRTIERIAQRLLPQGWHSPVWDAVANVVSSPATGIAVVIAMCVAVYYLKAKAEASKQMVRILREMLVWQARDKEFLLKTFSTANDENWLRHRQQGKFLKEPQRNNLTDRSVHEASTSY</sequence>
<proteinExistence type="predicted"/>